<feature type="region of interest" description="Disordered" evidence="1">
    <location>
        <begin position="1"/>
        <end position="30"/>
    </location>
</feature>
<sequence length="30" mass="3066">MPAIRGPGEGSHAPVLEQHFGLGAREVVGP</sequence>
<accession>Q08MB3</accession>
<comment type="caution">
    <text evidence="2">The sequence shown here is derived from an EMBL/GenBank/DDBJ whole genome shotgun (WGS) entry which is preliminary data.</text>
</comment>
<dbReference type="AlphaFoldDB" id="Q08MB3"/>
<dbReference type="EMBL" id="AAMD01000394">
    <property type="protein sequence ID" value="EAU61622.1"/>
    <property type="molecule type" value="Genomic_DNA"/>
</dbReference>
<gene>
    <name evidence="2" type="ORF">STIAU_8589</name>
</gene>
<feature type="non-terminal residue" evidence="2">
    <location>
        <position position="30"/>
    </location>
</feature>
<evidence type="ECO:0000313" key="2">
    <source>
        <dbReference type="EMBL" id="EAU61622.1"/>
    </source>
</evidence>
<organism evidence="2 3">
    <name type="scientific">Stigmatella aurantiaca (strain DW4/3-1)</name>
    <dbReference type="NCBI Taxonomy" id="378806"/>
    <lineage>
        <taxon>Bacteria</taxon>
        <taxon>Pseudomonadati</taxon>
        <taxon>Myxococcota</taxon>
        <taxon>Myxococcia</taxon>
        <taxon>Myxococcales</taxon>
        <taxon>Cystobacterineae</taxon>
        <taxon>Archangiaceae</taxon>
        <taxon>Stigmatella</taxon>
    </lineage>
</organism>
<proteinExistence type="predicted"/>
<protein>
    <submittedName>
        <fullName evidence="2">Uncharacterized protein</fullName>
    </submittedName>
</protein>
<name>Q08MB3_STIAD</name>
<reference evidence="2 3" key="1">
    <citation type="submission" date="2006-04" db="EMBL/GenBank/DDBJ databases">
        <authorList>
            <person name="Nierman W.C."/>
        </authorList>
    </citation>
    <scope>NUCLEOTIDE SEQUENCE [LARGE SCALE GENOMIC DNA]</scope>
    <source>
        <strain evidence="2 3">DW4/3-1</strain>
    </source>
</reference>
<evidence type="ECO:0000256" key="1">
    <source>
        <dbReference type="SAM" id="MobiDB-lite"/>
    </source>
</evidence>
<evidence type="ECO:0000313" key="3">
    <source>
        <dbReference type="Proteomes" id="UP000032702"/>
    </source>
</evidence>
<dbReference type="Proteomes" id="UP000032702">
    <property type="component" value="Unassembled WGS sequence"/>
</dbReference>